<evidence type="ECO:0000313" key="1">
    <source>
        <dbReference type="EMBL" id="ELR23810.1"/>
    </source>
</evidence>
<keyword evidence="2" id="KW-1185">Reference proteome</keyword>
<accession>L8HF61</accession>
<organism evidence="1 2">
    <name type="scientific">Acanthamoeba castellanii (strain ATCC 30010 / Neff)</name>
    <dbReference type="NCBI Taxonomy" id="1257118"/>
    <lineage>
        <taxon>Eukaryota</taxon>
        <taxon>Amoebozoa</taxon>
        <taxon>Discosea</taxon>
        <taxon>Longamoebia</taxon>
        <taxon>Centramoebida</taxon>
        <taxon>Acanthamoebidae</taxon>
        <taxon>Acanthamoeba</taxon>
    </lineage>
</organism>
<name>L8HF61_ACACF</name>
<gene>
    <name evidence="1" type="ORF">ACA1_297760</name>
</gene>
<dbReference type="RefSeq" id="XP_004353338.1">
    <property type="nucleotide sequence ID" value="XM_004353286.1"/>
</dbReference>
<dbReference type="Proteomes" id="UP000011083">
    <property type="component" value="Unassembled WGS sequence"/>
</dbReference>
<dbReference type="AlphaFoldDB" id="L8HF61"/>
<proteinExistence type="predicted"/>
<protein>
    <submittedName>
        <fullName evidence="1">Uncharacterized protein</fullName>
    </submittedName>
</protein>
<dbReference type="GeneID" id="14924805"/>
<evidence type="ECO:0000313" key="2">
    <source>
        <dbReference type="Proteomes" id="UP000011083"/>
    </source>
</evidence>
<reference evidence="1 2" key="1">
    <citation type="journal article" date="2013" name="Genome Biol.">
        <title>Genome of Acanthamoeba castellanii highlights extensive lateral gene transfer and early evolution of tyrosine kinase signaling.</title>
        <authorList>
            <person name="Clarke M."/>
            <person name="Lohan A.J."/>
            <person name="Liu B."/>
            <person name="Lagkouvardos I."/>
            <person name="Roy S."/>
            <person name="Zafar N."/>
            <person name="Bertelli C."/>
            <person name="Schilde C."/>
            <person name="Kianianmomeni A."/>
            <person name="Burglin T.R."/>
            <person name="Frech C."/>
            <person name="Turcotte B."/>
            <person name="Kopec K.O."/>
            <person name="Synnott J.M."/>
            <person name="Choo C."/>
            <person name="Paponov I."/>
            <person name="Finkler A."/>
            <person name="Soon Heng Tan C."/>
            <person name="Hutchins A.P."/>
            <person name="Weinmeier T."/>
            <person name="Rattei T."/>
            <person name="Chu J.S."/>
            <person name="Gimenez G."/>
            <person name="Irimia M."/>
            <person name="Rigden D.J."/>
            <person name="Fitzpatrick D.A."/>
            <person name="Lorenzo-Morales J."/>
            <person name="Bateman A."/>
            <person name="Chiu C.H."/>
            <person name="Tang P."/>
            <person name="Hegemann P."/>
            <person name="Fromm H."/>
            <person name="Raoult D."/>
            <person name="Greub G."/>
            <person name="Miranda-Saavedra D."/>
            <person name="Chen N."/>
            <person name="Nash P."/>
            <person name="Ginger M.L."/>
            <person name="Horn M."/>
            <person name="Schaap P."/>
            <person name="Caler L."/>
            <person name="Loftus B."/>
        </authorList>
    </citation>
    <scope>NUCLEOTIDE SEQUENCE [LARGE SCALE GENOMIC DNA]</scope>
    <source>
        <strain evidence="1 2">Neff</strain>
    </source>
</reference>
<dbReference type="VEuPathDB" id="AmoebaDB:ACA1_297760"/>
<dbReference type="KEGG" id="acan:ACA1_297760"/>
<dbReference type="EMBL" id="KB007848">
    <property type="protein sequence ID" value="ELR23810.1"/>
    <property type="molecule type" value="Genomic_DNA"/>
</dbReference>
<sequence length="227" mass="24695">MASGPMELKLIPHALAGQNCSMAVCPEDTVTNFFFNDVIPDEDPCYLAELIKGSVDEGITSTESDEESGDTTMEVGMSALLDAVLNGGVECATNLRKVFANFACGLSSNFDLSEVETVHVRMMENLTPEEVTDIGSLASCECTAFSAEEMDVILYRYQLRMLKQKVNAHKCGLNQAAKTVAHMARQPSSGSYESYLSAQVDYLDACLPEVSSHIPSEPNYAAPSYYR</sequence>